<keyword evidence="4" id="KW-1185">Reference proteome</keyword>
<dbReference type="GO" id="GO:0006313">
    <property type="term" value="P:DNA transposition"/>
    <property type="evidence" value="ECO:0007669"/>
    <property type="project" value="InterPro"/>
</dbReference>
<dbReference type="PaxDb" id="67767-A0A0J7JVY4"/>
<feature type="non-terminal residue" evidence="3">
    <location>
        <position position="226"/>
    </location>
</feature>
<dbReference type="AlphaFoldDB" id="A0A0J7JVY4"/>
<dbReference type="STRING" id="67767.A0A0J7JVY4"/>
<proteinExistence type="predicted"/>
<gene>
    <name evidence="3" type="ORF">RF55_23492</name>
</gene>
<evidence type="ECO:0000313" key="3">
    <source>
        <dbReference type="EMBL" id="KMQ82292.1"/>
    </source>
</evidence>
<dbReference type="GO" id="GO:0015074">
    <property type="term" value="P:DNA integration"/>
    <property type="evidence" value="ECO:0007669"/>
    <property type="project" value="InterPro"/>
</dbReference>
<evidence type="ECO:0000259" key="1">
    <source>
        <dbReference type="Pfam" id="PF01498"/>
    </source>
</evidence>
<organism evidence="3 4">
    <name type="scientific">Lasius niger</name>
    <name type="common">Black garden ant</name>
    <dbReference type="NCBI Taxonomy" id="67767"/>
    <lineage>
        <taxon>Eukaryota</taxon>
        <taxon>Metazoa</taxon>
        <taxon>Ecdysozoa</taxon>
        <taxon>Arthropoda</taxon>
        <taxon>Hexapoda</taxon>
        <taxon>Insecta</taxon>
        <taxon>Pterygota</taxon>
        <taxon>Neoptera</taxon>
        <taxon>Endopterygota</taxon>
        <taxon>Hymenoptera</taxon>
        <taxon>Apocrita</taxon>
        <taxon>Aculeata</taxon>
        <taxon>Formicoidea</taxon>
        <taxon>Formicidae</taxon>
        <taxon>Formicinae</taxon>
        <taxon>Lasius</taxon>
        <taxon>Lasius</taxon>
    </lineage>
</organism>
<dbReference type="GO" id="GO:0003677">
    <property type="term" value="F:DNA binding"/>
    <property type="evidence" value="ECO:0007669"/>
    <property type="project" value="InterPro"/>
</dbReference>
<dbReference type="OrthoDB" id="7555448at2759"/>
<reference evidence="3 4" key="1">
    <citation type="submission" date="2015-04" db="EMBL/GenBank/DDBJ databases">
        <title>Lasius niger genome sequencing.</title>
        <authorList>
            <person name="Konorov E.A."/>
            <person name="Nikitin M.A."/>
            <person name="Kirill M.V."/>
            <person name="Chang P."/>
        </authorList>
    </citation>
    <scope>NUCLEOTIDE SEQUENCE [LARGE SCALE GENOMIC DNA]</scope>
    <source>
        <tissue evidence="3">Whole</tissue>
    </source>
</reference>
<dbReference type="PANTHER" id="PTHR23022">
    <property type="entry name" value="TRANSPOSABLE ELEMENT-RELATED"/>
    <property type="match status" value="1"/>
</dbReference>
<evidence type="ECO:0000313" key="4">
    <source>
        <dbReference type="Proteomes" id="UP000036403"/>
    </source>
</evidence>
<evidence type="ECO:0000259" key="2">
    <source>
        <dbReference type="Pfam" id="PF13358"/>
    </source>
</evidence>
<feature type="domain" description="Tc1-like transposase DDE" evidence="2">
    <location>
        <begin position="60"/>
        <end position="213"/>
    </location>
</feature>
<protein>
    <submittedName>
        <fullName evidence="3">Paired box protein and transposase domain containing protein</fullName>
    </submittedName>
</protein>
<dbReference type="Proteomes" id="UP000036403">
    <property type="component" value="Unassembled WGS sequence"/>
</dbReference>
<dbReference type="Pfam" id="PF01498">
    <property type="entry name" value="HTH_Tnp_Tc3_2"/>
    <property type="match status" value="1"/>
</dbReference>
<comment type="caution">
    <text evidence="3">The sequence shown here is derived from an EMBL/GenBank/DDBJ whole genome shotgun (WGS) entry which is preliminary data.</text>
</comment>
<dbReference type="InterPro" id="IPR036397">
    <property type="entry name" value="RNaseH_sf"/>
</dbReference>
<dbReference type="InterPro" id="IPR052338">
    <property type="entry name" value="Transposase_5"/>
</dbReference>
<dbReference type="PANTHER" id="PTHR23022:SF134">
    <property type="entry name" value="TRANSPOSABLE ELEMENT TC1 TRANSPOSASE"/>
    <property type="match status" value="1"/>
</dbReference>
<accession>A0A0J7JVY4</accession>
<sequence length="226" mass="26228">MASEYGLTVSKDTIGRRLDAAGLCARVPVKKPLIRAKNRKIRLTFAKEHESWTTKDWKKVLWSDESKFNLFGSDGRRYIRRPKGTRMDPRYQRPTVKHGGGSVMVWGAFHHGGVGPLVHIDGIMDQNVYKNILEDHMLPYARKKVSRSVRGWMFQQDNDPKHTYKMVKNWFTAKKIKILDWPSQSADLNPIEHLWEHLGRKVGTRKHSSKTELLQDLQSEWAKIPS</sequence>
<dbReference type="InterPro" id="IPR038717">
    <property type="entry name" value="Tc1-like_DDE_dom"/>
</dbReference>
<dbReference type="EMBL" id="LBMM01026682">
    <property type="protein sequence ID" value="KMQ82292.1"/>
    <property type="molecule type" value="Genomic_DNA"/>
</dbReference>
<dbReference type="Gene3D" id="3.30.420.10">
    <property type="entry name" value="Ribonuclease H-like superfamily/Ribonuclease H"/>
    <property type="match status" value="1"/>
</dbReference>
<feature type="domain" description="Transposase Tc1-like" evidence="1">
    <location>
        <begin position="3"/>
        <end position="49"/>
    </location>
</feature>
<dbReference type="InterPro" id="IPR002492">
    <property type="entry name" value="Transposase_Tc1-like"/>
</dbReference>
<dbReference type="Pfam" id="PF13358">
    <property type="entry name" value="DDE_3"/>
    <property type="match status" value="1"/>
</dbReference>
<name>A0A0J7JVY4_LASNI</name>